<comment type="caution">
    <text evidence="1">The sequence shown here is derived from an EMBL/GenBank/DDBJ whole genome shotgun (WGS) entry which is preliminary data.</text>
</comment>
<dbReference type="Proteomes" id="UP001497535">
    <property type="component" value="Unassembled WGS sequence"/>
</dbReference>
<protein>
    <submittedName>
        <fullName evidence="1">Uncharacterized protein</fullName>
    </submittedName>
</protein>
<organism evidence="1 2">
    <name type="scientific">Meloidogyne enterolobii</name>
    <name type="common">Root-knot nematode worm</name>
    <name type="synonym">Meloidogyne mayaguensis</name>
    <dbReference type="NCBI Taxonomy" id="390850"/>
    <lineage>
        <taxon>Eukaryota</taxon>
        <taxon>Metazoa</taxon>
        <taxon>Ecdysozoa</taxon>
        <taxon>Nematoda</taxon>
        <taxon>Chromadorea</taxon>
        <taxon>Rhabditida</taxon>
        <taxon>Tylenchina</taxon>
        <taxon>Tylenchomorpha</taxon>
        <taxon>Tylenchoidea</taxon>
        <taxon>Meloidogynidae</taxon>
        <taxon>Meloidogyninae</taxon>
        <taxon>Meloidogyne</taxon>
    </lineage>
</organism>
<name>A0ACB0ZJ82_MELEN</name>
<keyword evidence="2" id="KW-1185">Reference proteome</keyword>
<evidence type="ECO:0000313" key="1">
    <source>
        <dbReference type="EMBL" id="CAK5078913.1"/>
    </source>
</evidence>
<sequence length="447" mass="51067">MKRRSCGRWINKEDEVFDEEIEETEKIQKKAMKQEIVEGEREGSNTTITATIMAISPNDQFYEFSNISEENSVPSKTTQKNNILMAAQLGMKGPPPSGEQPVDKMFNSQLIKEISQHPALFDFTCDEYKSIEARNRNWDEVSSHSCQPLEFVRTRWKTLRDRFKKEVRRIKQQQLQQPENAFIGCWHHFEEMLFLLPFVRDKAEEVVSHSKEGKFQKNALIIKIGEGDASSPADVTTSAQALIQAYTLAKQRQLNNNSSINILNSENQQQQQSQQQQQMQSSTAAILDLAMNAVHKSNKEIGENNERGECLIEEENDNDNNEEINSGGGGGGGGYSNGNNLNISTNKSSSIYRQPSIRFQKQFQNNQQKLLQLNEINNRINNNWKFPEVFGENEDDEDKLFCRIVLKKLGKLDERLKDTAKIKIMELLLNLQYGECNNNTASNSSGR</sequence>
<reference evidence="1" key="1">
    <citation type="submission" date="2023-11" db="EMBL/GenBank/DDBJ databases">
        <authorList>
            <person name="Poullet M."/>
        </authorList>
    </citation>
    <scope>NUCLEOTIDE SEQUENCE</scope>
    <source>
        <strain evidence="1">E1834</strain>
    </source>
</reference>
<evidence type="ECO:0000313" key="2">
    <source>
        <dbReference type="Proteomes" id="UP001497535"/>
    </source>
</evidence>
<gene>
    <name evidence="1" type="ORF">MENTE1834_LOCUS25986</name>
</gene>
<dbReference type="EMBL" id="CAVMJV010000037">
    <property type="protein sequence ID" value="CAK5078913.1"/>
    <property type="molecule type" value="Genomic_DNA"/>
</dbReference>
<proteinExistence type="predicted"/>
<accession>A0ACB0ZJ82</accession>